<dbReference type="PANTHER" id="PTHR34614">
    <property type="match status" value="1"/>
</dbReference>
<dbReference type="PANTHER" id="PTHR34614:SF2">
    <property type="entry name" value="TRANSPOSASE IS4-LIKE DOMAIN-CONTAINING PROTEIN"/>
    <property type="match status" value="1"/>
</dbReference>
<reference evidence="2" key="1">
    <citation type="submission" date="2021-04" db="EMBL/GenBank/DDBJ databases">
        <title>Biosynthetic gene clusters of Dactylosporangioum roseum.</title>
        <authorList>
            <person name="Hartkoorn R.C."/>
            <person name="Beaudoing E."/>
            <person name="Hot D."/>
            <person name="Moureu S."/>
        </authorList>
    </citation>
    <scope>NUCLEOTIDE SEQUENCE</scope>
    <source>
        <strain evidence="2">NRRL B-16295</strain>
    </source>
</reference>
<dbReference type="InterPro" id="IPR002559">
    <property type="entry name" value="Transposase_11"/>
</dbReference>
<dbReference type="InterPro" id="IPR047654">
    <property type="entry name" value="IS1634_transpos"/>
</dbReference>
<evidence type="ECO:0000313" key="3">
    <source>
        <dbReference type="EMBL" id="UWZ37061.1"/>
    </source>
</evidence>
<gene>
    <name evidence="2" type="ORF">Drose_01525</name>
    <name evidence="3" type="ORF">Drose_01680</name>
</gene>
<dbReference type="RefSeq" id="WP_260726380.1">
    <property type="nucleotide sequence ID" value="NZ_CP073721.1"/>
</dbReference>
<dbReference type="Proteomes" id="UP001058271">
    <property type="component" value="Chromosome"/>
</dbReference>
<name>A0ABY5Z7L6_9ACTN</name>
<feature type="domain" description="Transposase IS4-like" evidence="1">
    <location>
        <begin position="254"/>
        <end position="499"/>
    </location>
</feature>
<accession>A0ABY5Z7L6</accession>
<sequence>MYVRTSTRKTSDGRSVRYLQLAHNEWDPAVQRSRTKVLYSFGREDDLDRAGIQRLVAALSRLLDPAAAASATAPGGLEFTEARPLGGVHVLDALWRRLGIDAALRARLSGRRLGERAERILFALVANRALAPSSKLAATSWIAHDVHIDGLDTVVDEACYRAMDWLLEVEPALAEEVFHATAHLLNLEVDLLFFDTTSTYFETDEADDPVGRDEHGHRVGDDAEPVSEAGFRSFGKSKDHRDDLPQVIVGMAVTRDGIPVRCWCWPGNTADSALIRQVKADMRAWSLARVVWVADRGFASAANRRFLQQGGGHYILGEKLRGGTPAADAALSRQGRYQTVRDNLQVKEVRLAPDLADDRFVVCYNPAEAERDAATRARHVAALTELIDGTDTLPRSRRDELAGVISTKPHLKRYLRRTPGGLLRVDAAAIKTEANLDGKYLLRTSDPTLSTEDIALGYKQLLEVERGWRTMKQVIDLRPVYHRKEDRIRAHVILCWLALLHIRIIETTTGRTWPTVRDELQRLQAITYTGPAGTFRQTTTLTKTQRDLLTALDIEAPKKILDLATRG</sequence>
<keyword evidence="4" id="KW-1185">Reference proteome</keyword>
<dbReference type="NCBIfam" id="NF033559">
    <property type="entry name" value="transpos_IS1634"/>
    <property type="match status" value="1"/>
</dbReference>
<dbReference type="SUPFAM" id="SSF53098">
    <property type="entry name" value="Ribonuclease H-like"/>
    <property type="match status" value="1"/>
</dbReference>
<dbReference type="InterPro" id="IPR012337">
    <property type="entry name" value="RNaseH-like_sf"/>
</dbReference>
<dbReference type="EMBL" id="CP073721">
    <property type="protein sequence ID" value="UWZ37061.1"/>
    <property type="molecule type" value="Genomic_DNA"/>
</dbReference>
<evidence type="ECO:0000313" key="4">
    <source>
        <dbReference type="Proteomes" id="UP001058271"/>
    </source>
</evidence>
<evidence type="ECO:0000313" key="2">
    <source>
        <dbReference type="EMBL" id="UWZ37033.1"/>
    </source>
</evidence>
<dbReference type="Pfam" id="PF01609">
    <property type="entry name" value="DDE_Tnp_1"/>
    <property type="match status" value="1"/>
</dbReference>
<evidence type="ECO:0000259" key="1">
    <source>
        <dbReference type="Pfam" id="PF01609"/>
    </source>
</evidence>
<proteinExistence type="predicted"/>
<protein>
    <submittedName>
        <fullName evidence="2">IS1634 family transposase</fullName>
    </submittedName>
</protein>
<organism evidence="2 4">
    <name type="scientific">Dactylosporangium roseum</name>
    <dbReference type="NCBI Taxonomy" id="47989"/>
    <lineage>
        <taxon>Bacteria</taxon>
        <taxon>Bacillati</taxon>
        <taxon>Actinomycetota</taxon>
        <taxon>Actinomycetes</taxon>
        <taxon>Micromonosporales</taxon>
        <taxon>Micromonosporaceae</taxon>
        <taxon>Dactylosporangium</taxon>
    </lineage>
</organism>
<dbReference type="EMBL" id="CP073721">
    <property type="protein sequence ID" value="UWZ37033.1"/>
    <property type="molecule type" value="Genomic_DNA"/>
</dbReference>